<reference evidence="8" key="1">
    <citation type="submission" date="2022-08" db="EMBL/GenBank/DDBJ databases">
        <authorList>
            <person name="Li F."/>
        </authorList>
    </citation>
    <scope>NUCLEOTIDE SEQUENCE</scope>
    <source>
        <strain evidence="8">MQZ15Z-1</strain>
    </source>
</reference>
<evidence type="ECO:0000313" key="8">
    <source>
        <dbReference type="EMBL" id="MCS0493992.1"/>
    </source>
</evidence>
<feature type="domain" description="Cytochrome c" evidence="7">
    <location>
        <begin position="82"/>
        <end position="167"/>
    </location>
</feature>
<feature type="chain" id="PRO_5040803856" evidence="6">
    <location>
        <begin position="28"/>
        <end position="189"/>
    </location>
</feature>
<dbReference type="PROSITE" id="PS51257">
    <property type="entry name" value="PROKAR_LIPOPROTEIN"/>
    <property type="match status" value="1"/>
</dbReference>
<dbReference type="RefSeq" id="WP_258730942.1">
    <property type="nucleotide sequence ID" value="NZ_JANTHZ010000001.1"/>
</dbReference>
<name>A0A9X2P843_9HYPH</name>
<organism evidence="8 9">
    <name type="scientific">Ancylobacter mangrovi</name>
    <dbReference type="NCBI Taxonomy" id="2972472"/>
    <lineage>
        <taxon>Bacteria</taxon>
        <taxon>Pseudomonadati</taxon>
        <taxon>Pseudomonadota</taxon>
        <taxon>Alphaproteobacteria</taxon>
        <taxon>Hyphomicrobiales</taxon>
        <taxon>Xanthobacteraceae</taxon>
        <taxon>Ancylobacter</taxon>
    </lineage>
</organism>
<keyword evidence="2 4" id="KW-0479">Metal-binding</keyword>
<dbReference type="Gene3D" id="1.10.760.10">
    <property type="entry name" value="Cytochrome c-like domain"/>
    <property type="match status" value="1"/>
</dbReference>
<dbReference type="InterPro" id="IPR036909">
    <property type="entry name" value="Cyt_c-like_dom_sf"/>
</dbReference>
<keyword evidence="6" id="KW-0732">Signal</keyword>
<evidence type="ECO:0000256" key="6">
    <source>
        <dbReference type="SAM" id="SignalP"/>
    </source>
</evidence>
<dbReference type="InterPro" id="IPR009056">
    <property type="entry name" value="Cyt_c-like_dom"/>
</dbReference>
<dbReference type="Pfam" id="PF13442">
    <property type="entry name" value="Cytochrome_CBB3"/>
    <property type="match status" value="1"/>
</dbReference>
<evidence type="ECO:0000256" key="5">
    <source>
        <dbReference type="SAM" id="MobiDB-lite"/>
    </source>
</evidence>
<evidence type="ECO:0000313" key="9">
    <source>
        <dbReference type="Proteomes" id="UP001151088"/>
    </source>
</evidence>
<dbReference type="PANTHER" id="PTHR40394">
    <property type="entry name" value="LIPOPROTEIN-RELATED"/>
    <property type="match status" value="1"/>
</dbReference>
<accession>A0A9X2P843</accession>
<dbReference type="GO" id="GO:0020037">
    <property type="term" value="F:heme binding"/>
    <property type="evidence" value="ECO:0007669"/>
    <property type="project" value="InterPro"/>
</dbReference>
<dbReference type="GO" id="GO:0009055">
    <property type="term" value="F:electron transfer activity"/>
    <property type="evidence" value="ECO:0007669"/>
    <property type="project" value="InterPro"/>
</dbReference>
<sequence>MSRAARRPAIALLLAPLLALALGPLLAACDDEMSHQPRYDSYEPSELFADGKSLQAPPEGTVARDEPARQAALDQRPAMSAGLLARGRERFGIYCTPCHGYAGYGGGTVPTRGFPRPPSLHEARLREAPSSYFVDVITHGHGVMYSYADRVSPADRWAIAAYIRALQLSQNAPLASLTPDERRRLGGGS</sequence>
<keyword evidence="3 4" id="KW-0408">Iron</keyword>
<evidence type="ECO:0000259" key="7">
    <source>
        <dbReference type="PROSITE" id="PS51007"/>
    </source>
</evidence>
<dbReference type="GO" id="GO:0046872">
    <property type="term" value="F:metal ion binding"/>
    <property type="evidence" value="ECO:0007669"/>
    <property type="project" value="UniProtKB-KW"/>
</dbReference>
<comment type="caution">
    <text evidence="8">The sequence shown here is derived from an EMBL/GenBank/DDBJ whole genome shotgun (WGS) entry which is preliminary data.</text>
</comment>
<evidence type="ECO:0000256" key="3">
    <source>
        <dbReference type="ARBA" id="ARBA00023004"/>
    </source>
</evidence>
<gene>
    <name evidence="8" type="ORF">NVS89_02705</name>
</gene>
<dbReference type="AlphaFoldDB" id="A0A9X2P843"/>
<keyword evidence="9" id="KW-1185">Reference proteome</keyword>
<protein>
    <submittedName>
        <fullName evidence="8">Cytochrome c</fullName>
    </submittedName>
</protein>
<dbReference type="PROSITE" id="PS51007">
    <property type="entry name" value="CYTC"/>
    <property type="match status" value="1"/>
</dbReference>
<dbReference type="Proteomes" id="UP001151088">
    <property type="component" value="Unassembled WGS sequence"/>
</dbReference>
<evidence type="ECO:0000256" key="1">
    <source>
        <dbReference type="ARBA" id="ARBA00022617"/>
    </source>
</evidence>
<dbReference type="PANTHER" id="PTHR40394:SF2">
    <property type="entry name" value="QUINOL:CYTOCHROME C OXIDOREDUCTASE MEMBRANE PROTEIN"/>
    <property type="match status" value="1"/>
</dbReference>
<feature type="region of interest" description="Disordered" evidence="5">
    <location>
        <begin position="50"/>
        <end position="71"/>
    </location>
</feature>
<keyword evidence="1 4" id="KW-0349">Heme</keyword>
<dbReference type="SUPFAM" id="SSF46626">
    <property type="entry name" value="Cytochrome c"/>
    <property type="match status" value="1"/>
</dbReference>
<evidence type="ECO:0000256" key="4">
    <source>
        <dbReference type="PROSITE-ProRule" id="PRU00433"/>
    </source>
</evidence>
<evidence type="ECO:0000256" key="2">
    <source>
        <dbReference type="ARBA" id="ARBA00022723"/>
    </source>
</evidence>
<dbReference type="EMBL" id="JANTHZ010000001">
    <property type="protein sequence ID" value="MCS0493992.1"/>
    <property type="molecule type" value="Genomic_DNA"/>
</dbReference>
<feature type="signal peptide" evidence="6">
    <location>
        <begin position="1"/>
        <end position="27"/>
    </location>
</feature>
<proteinExistence type="predicted"/>